<accession>A0ABR3GUM6</accession>
<evidence type="ECO:0000259" key="1">
    <source>
        <dbReference type="Pfam" id="PF00485"/>
    </source>
</evidence>
<keyword evidence="3" id="KW-1185">Reference proteome</keyword>
<dbReference type="InterPro" id="IPR027417">
    <property type="entry name" value="P-loop_NTPase"/>
</dbReference>
<proteinExistence type="predicted"/>
<gene>
    <name evidence="2" type="ORF">Q9L58_001214</name>
</gene>
<sequence>MPYHGCVFISIAGGEAAGKKTVMAGLKSKLLAIGPFPKLKITTLHMTDFMRELDDSEIAAATDGKLDLEKIGAFDLDLMAETIERLMKGQRDVETPSLDFKGKKRQRSIVVEEAPDVVIAEGCYLLTHKKLVDLATVKIFVDCDPDVRLARKVIRDQEERSLGLDFILDQYVRHSKPAFEQTILPTKNVSDIILPAGAEGSGVELIAHGVMDDIKGKRKRVSISHSASHTLLPLTLSEADLTTGVPSYYQAV</sequence>
<organism evidence="2 3">
    <name type="scientific">Discina gigas</name>
    <dbReference type="NCBI Taxonomy" id="1032678"/>
    <lineage>
        <taxon>Eukaryota</taxon>
        <taxon>Fungi</taxon>
        <taxon>Dikarya</taxon>
        <taxon>Ascomycota</taxon>
        <taxon>Pezizomycotina</taxon>
        <taxon>Pezizomycetes</taxon>
        <taxon>Pezizales</taxon>
        <taxon>Discinaceae</taxon>
        <taxon>Discina</taxon>
    </lineage>
</organism>
<dbReference type="EMBL" id="JBBBZM010000009">
    <property type="protein sequence ID" value="KAL0639649.1"/>
    <property type="molecule type" value="Genomic_DNA"/>
</dbReference>
<dbReference type="SUPFAM" id="SSF52540">
    <property type="entry name" value="P-loop containing nucleoside triphosphate hydrolases"/>
    <property type="match status" value="1"/>
</dbReference>
<comment type="caution">
    <text evidence="2">The sequence shown here is derived from an EMBL/GenBank/DDBJ whole genome shotgun (WGS) entry which is preliminary data.</text>
</comment>
<dbReference type="PANTHER" id="PTHR10285">
    <property type="entry name" value="URIDINE KINASE"/>
    <property type="match status" value="1"/>
</dbReference>
<dbReference type="InterPro" id="IPR006083">
    <property type="entry name" value="PRK/URK"/>
</dbReference>
<dbReference type="Proteomes" id="UP001447188">
    <property type="component" value="Unassembled WGS sequence"/>
</dbReference>
<dbReference type="Gene3D" id="3.40.50.300">
    <property type="entry name" value="P-loop containing nucleotide triphosphate hydrolases"/>
    <property type="match status" value="1"/>
</dbReference>
<protein>
    <recommendedName>
        <fullName evidence="1">Phosphoribulokinase/uridine kinase domain-containing protein</fullName>
    </recommendedName>
</protein>
<dbReference type="Pfam" id="PF00485">
    <property type="entry name" value="PRK"/>
    <property type="match status" value="1"/>
</dbReference>
<reference evidence="2 3" key="1">
    <citation type="submission" date="2024-02" db="EMBL/GenBank/DDBJ databases">
        <title>Discinaceae phylogenomics.</title>
        <authorList>
            <person name="Dirks A.C."/>
            <person name="James T.Y."/>
        </authorList>
    </citation>
    <scope>NUCLEOTIDE SEQUENCE [LARGE SCALE GENOMIC DNA]</scope>
    <source>
        <strain evidence="2 3">ACD0624</strain>
    </source>
</reference>
<evidence type="ECO:0000313" key="2">
    <source>
        <dbReference type="EMBL" id="KAL0639649.1"/>
    </source>
</evidence>
<feature type="domain" description="Phosphoribulokinase/uridine kinase" evidence="1">
    <location>
        <begin position="8"/>
        <end position="197"/>
    </location>
</feature>
<name>A0ABR3GUM6_9PEZI</name>
<evidence type="ECO:0000313" key="3">
    <source>
        <dbReference type="Proteomes" id="UP001447188"/>
    </source>
</evidence>
<dbReference type="PRINTS" id="PR00988">
    <property type="entry name" value="URIDINKINASE"/>
</dbReference>